<proteinExistence type="predicted"/>
<dbReference type="Proteomes" id="UP000005408">
    <property type="component" value="Unassembled WGS sequence"/>
</dbReference>
<dbReference type="EnsemblMetazoa" id="G6266.2">
    <property type="protein sequence ID" value="G6266.2:cds"/>
    <property type="gene ID" value="G6266"/>
</dbReference>
<evidence type="ECO:0000256" key="1">
    <source>
        <dbReference type="SAM" id="Coils"/>
    </source>
</evidence>
<feature type="transmembrane region" description="Helical" evidence="3">
    <location>
        <begin position="267"/>
        <end position="286"/>
    </location>
</feature>
<accession>A0A8W8NI01</accession>
<keyword evidence="5" id="KW-1185">Reference proteome</keyword>
<dbReference type="AlphaFoldDB" id="A0A8W8NI01"/>
<keyword evidence="3" id="KW-1133">Transmembrane helix</keyword>
<reference evidence="4" key="1">
    <citation type="submission" date="2022-08" db="UniProtKB">
        <authorList>
            <consortium name="EnsemblMetazoa"/>
        </authorList>
    </citation>
    <scope>IDENTIFICATION</scope>
    <source>
        <strain evidence="4">05x7-T-G4-1.051#20</strain>
    </source>
</reference>
<keyword evidence="3" id="KW-0812">Transmembrane</keyword>
<feature type="region of interest" description="Disordered" evidence="2">
    <location>
        <begin position="18"/>
        <end position="38"/>
    </location>
</feature>
<protein>
    <submittedName>
        <fullName evidence="4">Uncharacterized protein</fullName>
    </submittedName>
</protein>
<dbReference type="SUPFAM" id="SSF58113">
    <property type="entry name" value="Apolipoprotein A-I"/>
    <property type="match status" value="1"/>
</dbReference>
<name>A0A8W8NI01_MAGGI</name>
<keyword evidence="1" id="KW-0175">Coiled coil</keyword>
<evidence type="ECO:0000256" key="3">
    <source>
        <dbReference type="SAM" id="Phobius"/>
    </source>
</evidence>
<feature type="coiled-coil region" evidence="1">
    <location>
        <begin position="342"/>
        <end position="369"/>
    </location>
</feature>
<evidence type="ECO:0000313" key="5">
    <source>
        <dbReference type="Proteomes" id="UP000005408"/>
    </source>
</evidence>
<feature type="region of interest" description="Disordered" evidence="2">
    <location>
        <begin position="87"/>
        <end position="108"/>
    </location>
</feature>
<feature type="compositionally biased region" description="Polar residues" evidence="2">
    <location>
        <begin position="88"/>
        <end position="108"/>
    </location>
</feature>
<evidence type="ECO:0000313" key="4">
    <source>
        <dbReference type="EnsemblMetazoa" id="G6266.2:cds"/>
    </source>
</evidence>
<evidence type="ECO:0000256" key="2">
    <source>
        <dbReference type="SAM" id="MobiDB-lite"/>
    </source>
</evidence>
<sequence>MERNIRNKLIVQDTHLRFSGNSTNSERSETSNRTIKSGSSYVDVQHVQNRDGQGRLQDIEEFNEFPIDYDDDIEENENVHGTEHFRISNHSRGSNITKQSGSSYGEVQGVQNRDGQATGVQQLSYCPRGTRLIHVPLSPLNLQPQNVGETDRVGLHYDRRQCEHYDNSRSRYQRRDRYAQYDNAPNVPGIGGLSLSNQSGGSNTTPYYADVGPWSLQSTTSREQPPPLPSARPTYCVLEAGRVHRDTERDQSEPKHKSCSIKRACQCAVWTAIFLGISIGVALFTFNHTNANNLEKKIIEGNSQINNTLASSLKMFSDSFNETIVSVQNDSHTLWDETSNLRNETETSIRELRRKSLELSEELKVFNDSFDAAIISVKNDSQTVWNEISNLRNETETSIQELKTMPLEVFEKLKTFEDIFNEATESVKNDSQTLRNEISNIRNGTETSIQELKTVLSELFEEFKRNMTAYYTNQTGNQDSGSSSDPGGQCYNSTTKGCVDQCDSMCDGDYQSCSTCNGYVTCANRILFQRDCSSGSNWHLVWDDNTKTCESVSNTCQ</sequence>
<organism evidence="4 5">
    <name type="scientific">Magallana gigas</name>
    <name type="common">Pacific oyster</name>
    <name type="synonym">Crassostrea gigas</name>
    <dbReference type="NCBI Taxonomy" id="29159"/>
    <lineage>
        <taxon>Eukaryota</taxon>
        <taxon>Metazoa</taxon>
        <taxon>Spiralia</taxon>
        <taxon>Lophotrochozoa</taxon>
        <taxon>Mollusca</taxon>
        <taxon>Bivalvia</taxon>
        <taxon>Autobranchia</taxon>
        <taxon>Pteriomorphia</taxon>
        <taxon>Ostreida</taxon>
        <taxon>Ostreoidea</taxon>
        <taxon>Ostreidae</taxon>
        <taxon>Magallana</taxon>
    </lineage>
</organism>
<keyword evidence="3" id="KW-0472">Membrane</keyword>